<keyword evidence="14" id="KW-1185">Reference proteome</keyword>
<keyword evidence="10" id="KW-0406">Ion transport</keyword>
<feature type="transmembrane region" description="Helical" evidence="12">
    <location>
        <begin position="431"/>
        <end position="453"/>
    </location>
</feature>
<organism evidence="13 14">
    <name type="scientific">Methanothrix harundinacea (strain 6Ac)</name>
    <name type="common">Methanosaeta harundinacea</name>
    <dbReference type="NCBI Taxonomy" id="1110509"/>
    <lineage>
        <taxon>Archaea</taxon>
        <taxon>Methanobacteriati</taxon>
        <taxon>Methanobacteriota</taxon>
        <taxon>Stenosarchaea group</taxon>
        <taxon>Methanomicrobia</taxon>
        <taxon>Methanotrichales</taxon>
        <taxon>Methanotrichaceae</taxon>
        <taxon>Methanothrix</taxon>
    </lineage>
</organism>
<dbReference type="GeneID" id="12510180"/>
<dbReference type="Proteomes" id="UP000005877">
    <property type="component" value="Chromosome"/>
</dbReference>
<dbReference type="EMBL" id="CP003117">
    <property type="protein sequence ID" value="AET64380.1"/>
    <property type="molecule type" value="Genomic_DNA"/>
</dbReference>
<evidence type="ECO:0000313" key="13">
    <source>
        <dbReference type="EMBL" id="AET64380.1"/>
    </source>
</evidence>
<reference evidence="13 14" key="1">
    <citation type="journal article" date="2012" name="PLoS ONE">
        <title>The genome characteristics and predicted function of methyl-group oxidation pathway in the obligate aceticlastic methanogens, Methanosaeta spp.</title>
        <authorList>
            <person name="Zhu J."/>
            <person name="Zheng H."/>
            <person name="Ai G."/>
            <person name="Zhang G."/>
            <person name="Liu D."/>
            <person name="Liu X."/>
            <person name="Dong X."/>
        </authorList>
    </citation>
    <scope>NUCLEOTIDE SEQUENCE [LARGE SCALE GENOMIC DNA]</scope>
    <source>
        <strain evidence="13 14">6Ac</strain>
    </source>
</reference>
<accession>G7WM05</accession>
<keyword evidence="7 12" id="KW-0812">Transmembrane</keyword>
<dbReference type="OrthoDB" id="111943at2157"/>
<evidence type="ECO:0000256" key="3">
    <source>
        <dbReference type="ARBA" id="ARBA00022448"/>
    </source>
</evidence>
<gene>
    <name evidence="13" type="ordered locus">Mhar_1011</name>
</gene>
<dbReference type="PATRIC" id="fig|1110509.7.peg.1128"/>
<keyword evidence="6" id="KW-0633">Potassium transport</keyword>
<name>G7WM05_METH6</name>
<feature type="transmembrane region" description="Helical" evidence="12">
    <location>
        <begin position="369"/>
        <end position="392"/>
    </location>
</feature>
<keyword evidence="5" id="KW-0997">Cell inner membrane</keyword>
<feature type="transmembrane region" description="Helical" evidence="12">
    <location>
        <begin position="37"/>
        <end position="57"/>
    </location>
</feature>
<dbReference type="AlphaFoldDB" id="G7WM05"/>
<keyword evidence="4" id="KW-1003">Cell membrane</keyword>
<keyword evidence="9 12" id="KW-1133">Transmembrane helix</keyword>
<feature type="transmembrane region" description="Helical" evidence="12">
    <location>
        <begin position="270"/>
        <end position="295"/>
    </location>
</feature>
<dbReference type="InterPro" id="IPR004772">
    <property type="entry name" value="TrkH"/>
</dbReference>
<evidence type="ECO:0000256" key="12">
    <source>
        <dbReference type="SAM" id="Phobius"/>
    </source>
</evidence>
<dbReference type="PANTHER" id="PTHR32024:SF2">
    <property type="entry name" value="TRK SYSTEM POTASSIUM UPTAKE PROTEIN TRKG-RELATED"/>
    <property type="match status" value="1"/>
</dbReference>
<dbReference type="KEGG" id="mhi:Mhar_1011"/>
<dbReference type="STRING" id="1110509.Mhar_1011"/>
<evidence type="ECO:0000256" key="4">
    <source>
        <dbReference type="ARBA" id="ARBA00022475"/>
    </source>
</evidence>
<feature type="transmembrane region" description="Helical" evidence="12">
    <location>
        <begin position="69"/>
        <end position="95"/>
    </location>
</feature>
<evidence type="ECO:0000256" key="5">
    <source>
        <dbReference type="ARBA" id="ARBA00022519"/>
    </source>
</evidence>
<dbReference type="GO" id="GO:0015379">
    <property type="term" value="F:potassium:chloride symporter activity"/>
    <property type="evidence" value="ECO:0007669"/>
    <property type="project" value="InterPro"/>
</dbReference>
<feature type="transmembrane region" description="Helical" evidence="12">
    <location>
        <begin position="224"/>
        <end position="243"/>
    </location>
</feature>
<evidence type="ECO:0000256" key="9">
    <source>
        <dbReference type="ARBA" id="ARBA00022989"/>
    </source>
</evidence>
<dbReference type="InterPro" id="IPR003445">
    <property type="entry name" value="Cat_transpt"/>
</dbReference>
<protein>
    <submittedName>
        <fullName evidence="13">Cation transport protein</fullName>
    </submittedName>
</protein>
<evidence type="ECO:0000256" key="6">
    <source>
        <dbReference type="ARBA" id="ARBA00022538"/>
    </source>
</evidence>
<evidence type="ECO:0000256" key="1">
    <source>
        <dbReference type="ARBA" id="ARBA00004429"/>
    </source>
</evidence>
<evidence type="ECO:0000256" key="7">
    <source>
        <dbReference type="ARBA" id="ARBA00022692"/>
    </source>
</evidence>
<dbReference type="Pfam" id="PF02386">
    <property type="entry name" value="TrkH"/>
    <property type="match status" value="2"/>
</dbReference>
<dbReference type="PIRSF" id="PIRSF006247">
    <property type="entry name" value="TrkH"/>
    <property type="match status" value="1"/>
</dbReference>
<evidence type="ECO:0000256" key="8">
    <source>
        <dbReference type="ARBA" id="ARBA00022958"/>
    </source>
</evidence>
<dbReference type="PANTHER" id="PTHR32024">
    <property type="entry name" value="TRK SYSTEM POTASSIUM UPTAKE PROTEIN TRKG-RELATED"/>
    <property type="match status" value="1"/>
</dbReference>
<sequence length="526" mass="56319">MSARIALHTLGFLMIVLGALMLVPLAVSIIYSEPSGVVAFVLSSLATLAVGYSMRRLGSGGDVGHKDAFLIVTFGWLLAAVFGALPFVLMGVGFIDSLFESMSGFTTTGATILTEYDANGYWIINSTASSGCLASGIVTGLSHQLAGGPTTNAALIGGDIADPTYYGLLFWRSFTQLLGGLGIILLFIAIFPHLGVAGRQLYYVDSARLKKETLTPRVKDTAKIFWGIYLLMVGLETFMLYLAGMPIYDSILTAFATLSTAGYSPQASGIVAYSSLPIEAIVVFFMILGATSYNLHYILLYKGSISVYVRDSEFRFYLLIMASAIVMILLAGGGEGNLLHRLRIVGFQVVTTMTTTGFTNNFEYNTWPVASSMIIVALMLIGGCVGSTGGGIKVARILLILKYGRRELIELIHPRAVKPIKITGATVQEEVLRSILFFALLYLLVFFVASLAMALTEAGNPVFDLISTVSAIATCMGAVGPGLGAVAYDFSGVTAAGKMIGVICMFVGRMEILPVMVLFMPNFWRK</sequence>
<feature type="transmembrane region" description="Helical" evidence="12">
    <location>
        <begin position="465"/>
        <end position="488"/>
    </location>
</feature>
<feature type="transmembrane region" description="Helical" evidence="12">
    <location>
        <begin position="12"/>
        <end position="31"/>
    </location>
</feature>
<dbReference type="RefSeq" id="WP_014586565.1">
    <property type="nucleotide sequence ID" value="NC_017527.1"/>
</dbReference>
<feature type="transmembrane region" description="Helical" evidence="12">
    <location>
        <begin position="316"/>
        <end position="334"/>
    </location>
</feature>
<comment type="subcellular location">
    <subcellularLocation>
        <location evidence="1">Cell inner membrane</location>
        <topology evidence="1">Multi-pass membrane protein</topology>
    </subcellularLocation>
</comment>
<dbReference type="GO" id="GO:0005886">
    <property type="term" value="C:plasma membrane"/>
    <property type="evidence" value="ECO:0007669"/>
    <property type="project" value="UniProtKB-SubCell"/>
</dbReference>
<evidence type="ECO:0000256" key="2">
    <source>
        <dbReference type="ARBA" id="ARBA00009137"/>
    </source>
</evidence>
<evidence type="ECO:0000256" key="10">
    <source>
        <dbReference type="ARBA" id="ARBA00023065"/>
    </source>
</evidence>
<comment type="similarity">
    <text evidence="2">Belongs to the TrkH potassium transport family.</text>
</comment>
<evidence type="ECO:0000256" key="11">
    <source>
        <dbReference type="ARBA" id="ARBA00023136"/>
    </source>
</evidence>
<evidence type="ECO:0000313" key="14">
    <source>
        <dbReference type="Proteomes" id="UP000005877"/>
    </source>
</evidence>
<keyword evidence="11 12" id="KW-0472">Membrane</keyword>
<dbReference type="HOGENOM" id="CLU_030708_0_2_2"/>
<feature type="transmembrane region" description="Helical" evidence="12">
    <location>
        <begin position="177"/>
        <end position="203"/>
    </location>
</feature>
<proteinExistence type="inferred from homology"/>
<keyword evidence="8" id="KW-0630">Potassium</keyword>
<feature type="transmembrane region" description="Helical" evidence="12">
    <location>
        <begin position="500"/>
        <end position="520"/>
    </location>
</feature>
<keyword evidence="3" id="KW-0813">Transport</keyword>